<gene>
    <name evidence="1" type="ORF">GCM10022389_07570</name>
</gene>
<keyword evidence="2" id="KW-1185">Reference proteome</keyword>
<name>A0ABP7VEP7_9FLAO</name>
<dbReference type="Pfam" id="PF20420">
    <property type="entry name" value="DUF6702"/>
    <property type="match status" value="1"/>
</dbReference>
<accession>A0ABP7VEP7</accession>
<organism evidence="1 2">
    <name type="scientific">Flavobacterium cheonanense</name>
    <dbReference type="NCBI Taxonomy" id="706183"/>
    <lineage>
        <taxon>Bacteria</taxon>
        <taxon>Pseudomonadati</taxon>
        <taxon>Bacteroidota</taxon>
        <taxon>Flavobacteriia</taxon>
        <taxon>Flavobacteriales</taxon>
        <taxon>Flavobacteriaceae</taxon>
        <taxon>Flavobacterium</taxon>
    </lineage>
</organism>
<dbReference type="EMBL" id="BAABCT010000002">
    <property type="protein sequence ID" value="GAA4065316.1"/>
    <property type="molecule type" value="Genomic_DNA"/>
</dbReference>
<dbReference type="InterPro" id="IPR046525">
    <property type="entry name" value="DUF6702"/>
</dbReference>
<evidence type="ECO:0000313" key="2">
    <source>
        <dbReference type="Proteomes" id="UP001500367"/>
    </source>
</evidence>
<proteinExistence type="predicted"/>
<reference evidence="2" key="1">
    <citation type="journal article" date="2019" name="Int. J. Syst. Evol. Microbiol.">
        <title>The Global Catalogue of Microorganisms (GCM) 10K type strain sequencing project: providing services to taxonomists for standard genome sequencing and annotation.</title>
        <authorList>
            <consortium name="The Broad Institute Genomics Platform"/>
            <consortium name="The Broad Institute Genome Sequencing Center for Infectious Disease"/>
            <person name="Wu L."/>
            <person name="Ma J."/>
        </authorList>
    </citation>
    <scope>NUCLEOTIDE SEQUENCE [LARGE SCALE GENOMIC DNA]</scope>
    <source>
        <strain evidence="2">JCM 17069</strain>
    </source>
</reference>
<evidence type="ECO:0000313" key="1">
    <source>
        <dbReference type="EMBL" id="GAA4065316.1"/>
    </source>
</evidence>
<sequence length="147" mass="17034">MAMHKFYVSIYQVNYAPKKKMIQITSRLFIDDVNDALEKKFKKRTYFALENETPEDEVFLKKYFAEKFIIKVNGVSKTLNYLSKDIDGNVVICYFSIKDLPKISSVAIENSALMELNEEQQNIIQANINGEKQSLLLTSENFKGMLK</sequence>
<protein>
    <submittedName>
        <fullName evidence="1">Uncharacterized protein</fullName>
    </submittedName>
</protein>
<comment type="caution">
    <text evidence="1">The sequence shown here is derived from an EMBL/GenBank/DDBJ whole genome shotgun (WGS) entry which is preliminary data.</text>
</comment>
<dbReference type="Proteomes" id="UP001500367">
    <property type="component" value="Unassembled WGS sequence"/>
</dbReference>